<keyword evidence="4" id="KW-1185">Reference proteome</keyword>
<dbReference type="PROSITE" id="PS50082">
    <property type="entry name" value="WD_REPEATS_2"/>
    <property type="match status" value="1"/>
</dbReference>
<dbReference type="InterPro" id="IPR011044">
    <property type="entry name" value="Quino_amine_DH_bsu"/>
</dbReference>
<reference evidence="3 4" key="1">
    <citation type="submission" date="2015-07" db="EMBL/GenBank/DDBJ databases">
        <title>Genome analysis of myxobacterium Chondromyces crocatus Cm c5 reveals a high potential for natural compound synthesis and the genetic basis for the loss of fruiting body formation.</title>
        <authorList>
            <person name="Zaburannyi N."/>
            <person name="Bunk B."/>
            <person name="Maier J."/>
            <person name="Overmann J."/>
            <person name="Mueller R."/>
        </authorList>
    </citation>
    <scope>NUCLEOTIDE SEQUENCE [LARGE SCALE GENOMIC DNA]</scope>
    <source>
        <strain evidence="3 4">Cm c5</strain>
    </source>
</reference>
<keyword evidence="1" id="KW-0853">WD repeat</keyword>
<dbReference type="AlphaFoldDB" id="A0A0K1EF94"/>
<dbReference type="Pfam" id="PF13360">
    <property type="entry name" value="PQQ_2"/>
    <property type="match status" value="1"/>
</dbReference>
<feature type="repeat" description="WD" evidence="1">
    <location>
        <begin position="335"/>
        <end position="366"/>
    </location>
</feature>
<dbReference type="SUPFAM" id="SSF63825">
    <property type="entry name" value="YWTD domain"/>
    <property type="match status" value="1"/>
</dbReference>
<sequence>MSHDALLSPPLVLPEGLRLEGVSGAPRGRLPEAVEAVLLGGDVQHAWVIAGEYAVRVEAREGAVVDPVVSERHRWLRHASRAGGVVLRAWEGEGRERRLRVLEGDGSVREVMLPEMSKPRARIQEAFDEIVVGRDVVVARRGNQVFLVEPVDGTVRAQVRFRGRPLRVALAPDEGSFALWCEARVELRDAVDGRLRWRADEVRPFHEAWLHLVFEPAGGHVLVEAQAPGSVAGQGRVMLALDAATGVKAWSLALEPGWERVRLLCVDAGEGRAACVMERRVVFYEVARGALAETCVFVEEGGQIPEATLAGGLLVVAGDQTWGRISLEGRSLEPPACHRGAVGAVVLSPEGGKLATVDGEHAVRVWREDGTWLAGIEGPVAFVVWLDAETLMAVAGDGRARAFATDGSLLAEEVLAGWAIEAACVAAGGEAVVVVGRPHGGEGRSVVRCLRKGQTLEAMAHWTIPERHGAGAVVAASGEVVVLLASGTKRWIVRLDPETLAERRRTELPVQVEVKRDESWSIASSLGGWSVDRAGTTLLTRLSNRGGLVRWDLALDAAGPELPASRTDDPDVRSALGKRWAIWRLWTRVQVRDAVTGEVRATVAFAPGGDVASSVELSHDERTMFIGTRSGGVLRVRIEME</sequence>
<evidence type="ECO:0000259" key="2">
    <source>
        <dbReference type="Pfam" id="PF13360"/>
    </source>
</evidence>
<dbReference type="Gene3D" id="2.130.10.10">
    <property type="entry name" value="YVTN repeat-like/Quinoprotein amine dehydrogenase"/>
    <property type="match status" value="1"/>
</dbReference>
<dbReference type="EMBL" id="CP012159">
    <property type="protein sequence ID" value="AKT39540.1"/>
    <property type="molecule type" value="Genomic_DNA"/>
</dbReference>
<dbReference type="InterPro" id="IPR015943">
    <property type="entry name" value="WD40/YVTN_repeat-like_dom_sf"/>
</dbReference>
<organism evidence="3 4">
    <name type="scientific">Chondromyces crocatus</name>
    <dbReference type="NCBI Taxonomy" id="52"/>
    <lineage>
        <taxon>Bacteria</taxon>
        <taxon>Pseudomonadati</taxon>
        <taxon>Myxococcota</taxon>
        <taxon>Polyangia</taxon>
        <taxon>Polyangiales</taxon>
        <taxon>Polyangiaceae</taxon>
        <taxon>Chondromyces</taxon>
    </lineage>
</organism>
<dbReference type="Proteomes" id="UP000067626">
    <property type="component" value="Chromosome"/>
</dbReference>
<proteinExistence type="predicted"/>
<dbReference type="RefSeq" id="WP_050431605.1">
    <property type="nucleotide sequence ID" value="NZ_CP012159.1"/>
</dbReference>
<protein>
    <recommendedName>
        <fullName evidence="2">Pyrrolo-quinoline quinone repeat domain-containing protein</fullName>
    </recommendedName>
</protein>
<dbReference type="SUPFAM" id="SSF50969">
    <property type="entry name" value="YVTN repeat-like/Quinoprotein amine dehydrogenase"/>
    <property type="match status" value="1"/>
</dbReference>
<dbReference type="STRING" id="52.CMC5_036870"/>
<dbReference type="InterPro" id="IPR002372">
    <property type="entry name" value="PQQ_rpt_dom"/>
</dbReference>
<evidence type="ECO:0000256" key="1">
    <source>
        <dbReference type="PROSITE-ProRule" id="PRU00221"/>
    </source>
</evidence>
<feature type="domain" description="Pyrrolo-quinoline quinone repeat" evidence="2">
    <location>
        <begin position="189"/>
        <end position="262"/>
    </location>
</feature>
<evidence type="ECO:0000313" key="4">
    <source>
        <dbReference type="Proteomes" id="UP000067626"/>
    </source>
</evidence>
<dbReference type="KEGG" id="ccro:CMC5_036870"/>
<name>A0A0K1EF94_CHOCO</name>
<evidence type="ECO:0000313" key="3">
    <source>
        <dbReference type="EMBL" id="AKT39540.1"/>
    </source>
</evidence>
<dbReference type="InterPro" id="IPR001680">
    <property type="entry name" value="WD40_rpt"/>
</dbReference>
<gene>
    <name evidence="3" type="ORF">CMC5_036870</name>
</gene>
<accession>A0A0K1EF94</accession>